<comment type="subcellular location">
    <subcellularLocation>
        <location evidence="1">Membrane</location>
        <topology evidence="1">Multi-pass membrane protein</topology>
    </subcellularLocation>
</comment>
<evidence type="ECO:0000256" key="5">
    <source>
        <dbReference type="ARBA" id="ARBA00023136"/>
    </source>
</evidence>
<accession>A0A517ZNH7</accession>
<evidence type="ECO:0000256" key="1">
    <source>
        <dbReference type="ARBA" id="ARBA00004141"/>
    </source>
</evidence>
<dbReference type="GO" id="GO:0005886">
    <property type="term" value="C:plasma membrane"/>
    <property type="evidence" value="ECO:0007669"/>
    <property type="project" value="TreeGrafter"/>
</dbReference>
<evidence type="ECO:0000256" key="4">
    <source>
        <dbReference type="ARBA" id="ARBA00022989"/>
    </source>
</evidence>
<keyword evidence="9" id="KW-1185">Reference proteome</keyword>
<feature type="transmembrane region" description="Helical" evidence="7">
    <location>
        <begin position="545"/>
        <end position="566"/>
    </location>
</feature>
<dbReference type="Proteomes" id="UP000319383">
    <property type="component" value="Chromosome"/>
</dbReference>
<dbReference type="InterPro" id="IPR038377">
    <property type="entry name" value="Na/Glc_symporter_sf"/>
</dbReference>
<dbReference type="PROSITE" id="PS50283">
    <property type="entry name" value="NA_SOLUT_SYMP_3"/>
    <property type="match status" value="1"/>
</dbReference>
<evidence type="ECO:0000256" key="7">
    <source>
        <dbReference type="SAM" id="Phobius"/>
    </source>
</evidence>
<dbReference type="AlphaFoldDB" id="A0A517ZNH7"/>
<evidence type="ECO:0000313" key="9">
    <source>
        <dbReference type="Proteomes" id="UP000319383"/>
    </source>
</evidence>
<feature type="transmembrane region" description="Helical" evidence="7">
    <location>
        <begin position="624"/>
        <end position="645"/>
    </location>
</feature>
<feature type="transmembrane region" description="Helical" evidence="7">
    <location>
        <begin position="49"/>
        <end position="76"/>
    </location>
</feature>
<dbReference type="InterPro" id="IPR001734">
    <property type="entry name" value="Na/solute_symporter"/>
</dbReference>
<feature type="transmembrane region" description="Helical" evidence="7">
    <location>
        <begin position="592"/>
        <end position="612"/>
    </location>
</feature>
<feature type="transmembrane region" description="Helical" evidence="7">
    <location>
        <begin position="665"/>
        <end position="681"/>
    </location>
</feature>
<dbReference type="PANTHER" id="PTHR11819">
    <property type="entry name" value="SOLUTE CARRIER FAMILY 5"/>
    <property type="match status" value="1"/>
</dbReference>
<reference evidence="8 9" key="1">
    <citation type="submission" date="2019-02" db="EMBL/GenBank/DDBJ databases">
        <title>Deep-cultivation of Planctomycetes and their phenomic and genomic characterization uncovers novel biology.</title>
        <authorList>
            <person name="Wiegand S."/>
            <person name="Jogler M."/>
            <person name="Boedeker C."/>
            <person name="Pinto D."/>
            <person name="Vollmers J."/>
            <person name="Rivas-Marin E."/>
            <person name="Kohn T."/>
            <person name="Peeters S.H."/>
            <person name="Heuer A."/>
            <person name="Rast P."/>
            <person name="Oberbeckmann S."/>
            <person name="Bunk B."/>
            <person name="Jeske O."/>
            <person name="Meyerdierks A."/>
            <person name="Storesund J.E."/>
            <person name="Kallscheuer N."/>
            <person name="Luecker S."/>
            <person name="Lage O.M."/>
            <person name="Pohl T."/>
            <person name="Merkel B.J."/>
            <person name="Hornburger P."/>
            <person name="Mueller R.-W."/>
            <person name="Bruemmer F."/>
            <person name="Labrenz M."/>
            <person name="Spormann A.M."/>
            <person name="Op den Camp H."/>
            <person name="Overmann J."/>
            <person name="Amann R."/>
            <person name="Jetten M.S.M."/>
            <person name="Mascher T."/>
            <person name="Medema M.H."/>
            <person name="Devos D.P."/>
            <person name="Kaster A.-K."/>
            <person name="Ovreas L."/>
            <person name="Rohde M."/>
            <person name="Galperin M.Y."/>
            <person name="Jogler C."/>
        </authorList>
    </citation>
    <scope>NUCLEOTIDE SEQUENCE [LARGE SCALE GENOMIC DNA]</scope>
    <source>
        <strain evidence="8 9">Mal52</strain>
    </source>
</reference>
<dbReference type="RefSeq" id="WP_145376318.1">
    <property type="nucleotide sequence ID" value="NZ_CP036276.1"/>
</dbReference>
<dbReference type="GO" id="GO:0005412">
    <property type="term" value="F:D-glucose:sodium symporter activity"/>
    <property type="evidence" value="ECO:0007669"/>
    <property type="project" value="TreeGrafter"/>
</dbReference>
<proteinExistence type="inferred from homology"/>
<protein>
    <submittedName>
        <fullName evidence="8">Sodium/glucose cotransporter</fullName>
    </submittedName>
</protein>
<dbReference type="Pfam" id="PF00474">
    <property type="entry name" value="SSF"/>
    <property type="match status" value="2"/>
</dbReference>
<name>A0A517ZNH7_9PLAN</name>
<organism evidence="8 9">
    <name type="scientific">Symmachiella dynata</name>
    <dbReference type="NCBI Taxonomy" id="2527995"/>
    <lineage>
        <taxon>Bacteria</taxon>
        <taxon>Pseudomonadati</taxon>
        <taxon>Planctomycetota</taxon>
        <taxon>Planctomycetia</taxon>
        <taxon>Planctomycetales</taxon>
        <taxon>Planctomycetaceae</taxon>
        <taxon>Symmachiella</taxon>
    </lineage>
</organism>
<feature type="transmembrane region" description="Helical" evidence="7">
    <location>
        <begin position="177"/>
        <end position="194"/>
    </location>
</feature>
<dbReference type="KEGG" id="sdyn:Mal52_25040"/>
<keyword evidence="3 7" id="KW-0812">Transmembrane</keyword>
<dbReference type="EMBL" id="CP036276">
    <property type="protein sequence ID" value="QDU44026.1"/>
    <property type="molecule type" value="Genomic_DNA"/>
</dbReference>
<dbReference type="Gene3D" id="1.20.1730.10">
    <property type="entry name" value="Sodium/glucose cotransporter"/>
    <property type="match status" value="1"/>
</dbReference>
<keyword evidence="4 7" id="KW-1133">Transmembrane helix</keyword>
<feature type="transmembrane region" description="Helical" evidence="7">
    <location>
        <begin position="82"/>
        <end position="100"/>
    </location>
</feature>
<dbReference type="PANTHER" id="PTHR11819:SF195">
    <property type="entry name" value="SODIUM_GLUCOSE COTRANSPORTER 4"/>
    <property type="match status" value="1"/>
</dbReference>
<keyword evidence="5 7" id="KW-0472">Membrane</keyword>
<feature type="transmembrane region" description="Helical" evidence="7">
    <location>
        <begin position="459"/>
        <end position="478"/>
    </location>
</feature>
<feature type="transmembrane region" description="Helical" evidence="7">
    <location>
        <begin position="256"/>
        <end position="274"/>
    </location>
</feature>
<evidence type="ECO:0000256" key="3">
    <source>
        <dbReference type="ARBA" id="ARBA00022692"/>
    </source>
</evidence>
<evidence type="ECO:0000313" key="8">
    <source>
        <dbReference type="EMBL" id="QDU44026.1"/>
    </source>
</evidence>
<comment type="similarity">
    <text evidence="2 6">Belongs to the sodium:solute symporter (SSF) (TC 2.A.21) family.</text>
</comment>
<evidence type="ECO:0000256" key="6">
    <source>
        <dbReference type="RuleBase" id="RU362091"/>
    </source>
</evidence>
<feature type="transmembrane region" description="Helical" evidence="7">
    <location>
        <begin position="295"/>
        <end position="320"/>
    </location>
</feature>
<feature type="transmembrane region" description="Helical" evidence="7">
    <location>
        <begin position="340"/>
        <end position="364"/>
    </location>
</feature>
<gene>
    <name evidence="8" type="primary">sglT_2</name>
    <name evidence="8" type="ORF">Mal52_25040</name>
</gene>
<feature type="transmembrane region" description="Helical" evidence="7">
    <location>
        <begin position="206"/>
        <end position="224"/>
    </location>
</feature>
<feature type="transmembrane region" description="Helical" evidence="7">
    <location>
        <begin position="398"/>
        <end position="419"/>
    </location>
</feature>
<evidence type="ECO:0000256" key="2">
    <source>
        <dbReference type="ARBA" id="ARBA00006434"/>
    </source>
</evidence>
<feature type="transmembrane region" description="Helical" evidence="7">
    <location>
        <begin position="121"/>
        <end position="142"/>
    </location>
</feature>
<sequence>MGEVFTPLDLVIFFVALIVVMGVGLYAGRKEETSGDYYLAGRSVRWWGVAGSIFGSNVSANHMVGMMGVGFTIGFAQSHFELGAIAGLMLLCYGFLPVYRKLNLYTLSEYLEKRYDARSRISYAVIMVLIMVVVQMGPGLYIGARSICLVLGGDAVHEVEAEGADEGLTSIQVNTNYYYGFVIALSVVAAAYTIQGGLKAVIMTDVLQSVLLLAAGLVVAWLTFHRLGGWGAMMSLDAAQDGAQKMHLYLPSNHAQLPWTGVLTGLMAMHFFYWGTNQFIVQRALGAQSDAEARLGIVTAGFLKLLIPFFSICGGVAAFYLFRRELPEEKIDSDAVFTRLVLLIIPAGYGIVGLISAGVIGAILSSVDSMMNSAATIVAVDLYQRYINPQATDRQMIWIGRVAIVVFVIIAALVAIFILDPNSTDNFFLQIANYQNYFTPGLLIAFAMGMFWRRGTATAGFATIVAGVVFSWGVEAGYNHYVGGGLSREAYELVLNPDQLENMTEEKVFPEELKGMTHEQRTEFLATQESQMSTTVRYFGPQLNFFHRVVFVLGLSAIVYVLVSFVTHRDPEKERYTWTDLGGHAPEDLRHIFLAILASILVFALLGTLLYHDILTPLLSASMAFLWTLVLFARAAGTSIAKRLASGNKDAGRSAIVLWITEDRLWAGLLCGWAVFMMYYFK</sequence>
<feature type="transmembrane region" description="Helical" evidence="7">
    <location>
        <begin position="6"/>
        <end position="28"/>
    </location>
</feature>